<keyword evidence="2 6" id="KW-0812">Transmembrane</keyword>
<feature type="compositionally biased region" description="Polar residues" evidence="5">
    <location>
        <begin position="165"/>
        <end position="178"/>
    </location>
</feature>
<evidence type="ECO:0000256" key="1">
    <source>
        <dbReference type="ARBA" id="ARBA00004167"/>
    </source>
</evidence>
<evidence type="ECO:0000256" key="4">
    <source>
        <dbReference type="ARBA" id="ARBA00023136"/>
    </source>
</evidence>
<evidence type="ECO:0008006" key="9">
    <source>
        <dbReference type="Google" id="ProtNLM"/>
    </source>
</evidence>
<evidence type="ECO:0000256" key="6">
    <source>
        <dbReference type="SAM" id="Phobius"/>
    </source>
</evidence>
<dbReference type="Proteomes" id="UP000215305">
    <property type="component" value="Unassembled WGS sequence"/>
</dbReference>
<dbReference type="GeneID" id="38126592"/>
<reference evidence="7" key="1">
    <citation type="submission" date="2018-08" db="EMBL/GenBank/DDBJ databases">
        <title>Draft genome sequence of azole-resistant Aspergillus thermomutatus (Neosartorya pseudofischeri) strain HMR AF 39, isolated from a human nasal aspirate.</title>
        <authorList>
            <person name="Parent-Michaud M."/>
            <person name="Dufresne P.J."/>
            <person name="Fournier E."/>
            <person name="Martineau C."/>
            <person name="Moreira S."/>
            <person name="Perkins V."/>
            <person name="De Repentigny L."/>
            <person name="Dufresne S.F."/>
        </authorList>
    </citation>
    <scope>NUCLEOTIDE SEQUENCE [LARGE SCALE GENOMIC DNA]</scope>
    <source>
        <strain evidence="7">HMR AF 39</strain>
    </source>
</reference>
<organism evidence="7 8">
    <name type="scientific">Aspergillus thermomutatus</name>
    <name type="common">Neosartorya pseudofischeri</name>
    <dbReference type="NCBI Taxonomy" id="41047"/>
    <lineage>
        <taxon>Eukaryota</taxon>
        <taxon>Fungi</taxon>
        <taxon>Dikarya</taxon>
        <taxon>Ascomycota</taxon>
        <taxon>Pezizomycotina</taxon>
        <taxon>Eurotiomycetes</taxon>
        <taxon>Eurotiomycetidae</taxon>
        <taxon>Eurotiales</taxon>
        <taxon>Aspergillaceae</taxon>
        <taxon>Aspergillus</taxon>
        <taxon>Aspergillus subgen. Fumigati</taxon>
    </lineage>
</organism>
<evidence type="ECO:0000313" key="8">
    <source>
        <dbReference type="Proteomes" id="UP000215305"/>
    </source>
</evidence>
<keyword evidence="4 6" id="KW-0472">Membrane</keyword>
<evidence type="ECO:0000256" key="2">
    <source>
        <dbReference type="ARBA" id="ARBA00022692"/>
    </source>
</evidence>
<sequence length="290" mass="30465">MVTITSTCQGLGSVTSTPALTTTFTAPAWCSTRFFAKDLPPPYDYGWHDFQDPRWYSCVPPEWNATACQSLVFSPGICPDGWYAQANDGQGATTCCMSGFTYGSFDGKCMKADVTNYELAVLATASDGRYQSPTASDNGTAIMTSGTLDHVFIVVHTATALPTSSAVPTATTLPTSSGAPAPTTLPTSSGLGGGAIAGIVVGIVAFIVLAASLAYWTWMRSHRRDDSNETYMTLDHVRSENHGRSELHADDLPPTAGKAELSGEGISELGSAEPRSDHSTGHQPPAELAA</sequence>
<dbReference type="VEuPathDB" id="FungiDB:CDV56_104618"/>
<dbReference type="GO" id="GO:0071944">
    <property type="term" value="C:cell periphery"/>
    <property type="evidence" value="ECO:0007669"/>
    <property type="project" value="UniProtKB-ARBA"/>
</dbReference>
<evidence type="ECO:0000256" key="3">
    <source>
        <dbReference type="ARBA" id="ARBA00022989"/>
    </source>
</evidence>
<comment type="subcellular location">
    <subcellularLocation>
        <location evidence="1">Membrane</location>
        <topology evidence="1">Single-pass membrane protein</topology>
    </subcellularLocation>
</comment>
<evidence type="ECO:0000313" key="7">
    <source>
        <dbReference type="EMBL" id="RHZ46121.1"/>
    </source>
</evidence>
<comment type="caution">
    <text evidence="7">The sequence shown here is derived from an EMBL/GenBank/DDBJ whole genome shotgun (WGS) entry which is preliminary data.</text>
</comment>
<dbReference type="GO" id="GO:0016020">
    <property type="term" value="C:membrane"/>
    <property type="evidence" value="ECO:0007669"/>
    <property type="project" value="UniProtKB-SubCell"/>
</dbReference>
<protein>
    <recommendedName>
        <fullName evidence="9">Mid2 domain-containing protein</fullName>
    </recommendedName>
</protein>
<name>A0A397G503_ASPTH</name>
<keyword evidence="8" id="KW-1185">Reference proteome</keyword>
<keyword evidence="3 6" id="KW-1133">Transmembrane helix</keyword>
<dbReference type="RefSeq" id="XP_026611005.1">
    <property type="nucleotide sequence ID" value="XM_026758237.1"/>
</dbReference>
<dbReference type="EMBL" id="NKHU02000262">
    <property type="protein sequence ID" value="RHZ46121.1"/>
    <property type="molecule type" value="Genomic_DNA"/>
</dbReference>
<gene>
    <name evidence="7" type="ORF">CDV56_104618</name>
</gene>
<feature type="transmembrane region" description="Helical" evidence="6">
    <location>
        <begin position="195"/>
        <end position="218"/>
    </location>
</feature>
<dbReference type="AlphaFoldDB" id="A0A397G503"/>
<feature type="compositionally biased region" description="Basic and acidic residues" evidence="5">
    <location>
        <begin position="241"/>
        <end position="251"/>
    </location>
</feature>
<feature type="region of interest" description="Disordered" evidence="5">
    <location>
        <begin position="165"/>
        <end position="185"/>
    </location>
</feature>
<dbReference type="InterPro" id="IPR051694">
    <property type="entry name" value="Immunoregulatory_rcpt-like"/>
</dbReference>
<accession>A0A397G503</accession>
<evidence type="ECO:0000256" key="5">
    <source>
        <dbReference type="SAM" id="MobiDB-lite"/>
    </source>
</evidence>
<feature type="region of interest" description="Disordered" evidence="5">
    <location>
        <begin position="241"/>
        <end position="290"/>
    </location>
</feature>
<dbReference type="PANTHER" id="PTHR15549">
    <property type="entry name" value="PAIRED IMMUNOGLOBULIN-LIKE TYPE 2 RECEPTOR"/>
    <property type="match status" value="1"/>
</dbReference>
<proteinExistence type="predicted"/>